<proteinExistence type="predicted"/>
<protein>
    <submittedName>
        <fullName evidence="2">Uncharacterized protein</fullName>
    </submittedName>
</protein>
<keyword evidence="1" id="KW-1133">Transmembrane helix</keyword>
<reference evidence="2 3" key="1">
    <citation type="submission" date="2023-01" db="EMBL/GenBank/DDBJ databases">
        <title>Novel diversity within Roseofilum (Cyanobacteria; Desertifilaceae) from marine benthic mats with descriptions of four novel species.</title>
        <authorList>
            <person name="Wang Y."/>
            <person name="Berthold D.E."/>
            <person name="Hu J."/>
            <person name="Lefler F.W."/>
            <person name="Laughinghouse H.D. IV."/>
        </authorList>
    </citation>
    <scope>NUCLEOTIDE SEQUENCE [LARGE SCALE GENOMIC DNA]</scope>
    <source>
        <strain evidence="2 3">BLCC-M91</strain>
    </source>
</reference>
<dbReference type="RefSeq" id="WP_283764703.1">
    <property type="nucleotide sequence ID" value="NZ_JAQPOK010000164.1"/>
</dbReference>
<keyword evidence="1" id="KW-0812">Transmembrane</keyword>
<keyword evidence="3" id="KW-1185">Reference proteome</keyword>
<organism evidence="2 3">
    <name type="scientific">Roseofilum halophilum BLCC-M91</name>
    <dbReference type="NCBI Taxonomy" id="3022259"/>
    <lineage>
        <taxon>Bacteria</taxon>
        <taxon>Bacillati</taxon>
        <taxon>Cyanobacteriota</taxon>
        <taxon>Cyanophyceae</taxon>
        <taxon>Desertifilales</taxon>
        <taxon>Desertifilaceae</taxon>
        <taxon>Roseofilum</taxon>
        <taxon>Roseofilum halophilum</taxon>
    </lineage>
</organism>
<feature type="transmembrane region" description="Helical" evidence="1">
    <location>
        <begin position="12"/>
        <end position="39"/>
    </location>
</feature>
<comment type="caution">
    <text evidence="2">The sequence shown here is derived from an EMBL/GenBank/DDBJ whole genome shotgun (WGS) entry which is preliminary data.</text>
</comment>
<keyword evidence="1" id="KW-0472">Membrane</keyword>
<evidence type="ECO:0000313" key="2">
    <source>
        <dbReference type="EMBL" id="MDJ1181407.1"/>
    </source>
</evidence>
<dbReference type="EMBL" id="JAQPOK010000164">
    <property type="protein sequence ID" value="MDJ1181407.1"/>
    <property type="molecule type" value="Genomic_DNA"/>
</dbReference>
<name>A0ABT7BQC6_9CYAN</name>
<dbReference type="Proteomes" id="UP001231370">
    <property type="component" value="Unassembled WGS sequence"/>
</dbReference>
<evidence type="ECO:0000313" key="3">
    <source>
        <dbReference type="Proteomes" id="UP001231370"/>
    </source>
</evidence>
<accession>A0ABT7BQC6</accession>
<gene>
    <name evidence="2" type="ORF">PJF56_21310</name>
</gene>
<evidence type="ECO:0000256" key="1">
    <source>
        <dbReference type="SAM" id="Phobius"/>
    </source>
</evidence>
<sequence>MDAIFEFLAQLVIGLISAVIGFFIGYGVGYGVAAIIDALSQAFARLYRNLVSSAKQVFGYIKEATEYYLALIAQYLDKNWDTIEKQLRNELGYSSDWLIAIFYEAQKTFVQIFHPQKIQGKSMLFSLKVATNQSQLPTKQNPVVNILSLA</sequence>